<evidence type="ECO:0000256" key="1">
    <source>
        <dbReference type="SAM" id="MobiDB-lite"/>
    </source>
</evidence>
<evidence type="ECO:0000256" key="2">
    <source>
        <dbReference type="SAM" id="Phobius"/>
    </source>
</evidence>
<dbReference type="RefSeq" id="WP_186874518.1">
    <property type="nucleotide sequence ID" value="NZ_JACOPF010000001.1"/>
</dbReference>
<dbReference type="Proteomes" id="UP000652477">
    <property type="component" value="Unassembled WGS sequence"/>
</dbReference>
<reference evidence="3" key="1">
    <citation type="submission" date="2020-08" db="EMBL/GenBank/DDBJ databases">
        <title>Genome public.</title>
        <authorList>
            <person name="Liu C."/>
            <person name="Sun Q."/>
        </authorList>
    </citation>
    <scope>NUCLEOTIDE SEQUENCE</scope>
    <source>
        <strain evidence="3">NSJ-55</strain>
    </source>
</reference>
<feature type="transmembrane region" description="Helical" evidence="2">
    <location>
        <begin position="216"/>
        <end position="240"/>
    </location>
</feature>
<organism evidence="3 4">
    <name type="scientific">Mediterraneibacter hominis</name>
    <dbReference type="NCBI Taxonomy" id="2763054"/>
    <lineage>
        <taxon>Bacteria</taxon>
        <taxon>Bacillati</taxon>
        <taxon>Bacillota</taxon>
        <taxon>Clostridia</taxon>
        <taxon>Lachnospirales</taxon>
        <taxon>Lachnospiraceae</taxon>
        <taxon>Mediterraneibacter</taxon>
    </lineage>
</organism>
<sequence>MVHIILFTLQILGWILLIIFVLFLLLSLLLLFAGFHYKGKVKCLGNIETLGMAAEFSYLFHLIRGRILYEDGAVKWKIRISWKRFSSYKKTEKPVASFSDTKSTKKGTEASKEEKVKEKQEDAPGRERTEQRKEPKECVKKNEQPTKSVGGRKKIGSKIRYTFRKICDTIKSFIKKKEYIQTFIAAEAHRMAFKKGIKETKRFFAFLKPDVLEASLIFGFSDPAVTGYVLGGISLIYPFIGEHVQLEPDFENKILKGQAYIQGKIRGIYIVIFLWNMLWNKQVRQTIKDIRNFQF</sequence>
<keyword evidence="2" id="KW-0472">Membrane</keyword>
<dbReference type="Pfam" id="PF11167">
    <property type="entry name" value="DUF2953"/>
    <property type="match status" value="1"/>
</dbReference>
<evidence type="ECO:0000313" key="3">
    <source>
        <dbReference type="EMBL" id="MBC5687862.1"/>
    </source>
</evidence>
<comment type="caution">
    <text evidence="3">The sequence shown here is derived from an EMBL/GenBank/DDBJ whole genome shotgun (WGS) entry which is preliminary data.</text>
</comment>
<feature type="transmembrane region" description="Helical" evidence="2">
    <location>
        <begin position="12"/>
        <end position="32"/>
    </location>
</feature>
<proteinExistence type="predicted"/>
<dbReference type="EMBL" id="JACOPF010000001">
    <property type="protein sequence ID" value="MBC5687862.1"/>
    <property type="molecule type" value="Genomic_DNA"/>
</dbReference>
<gene>
    <name evidence="3" type="ORF">H8S37_02770</name>
</gene>
<dbReference type="AlphaFoldDB" id="A0A923LFQ1"/>
<accession>A0A923LFQ1</accession>
<protein>
    <submittedName>
        <fullName evidence="3">DUF2953 domain-containing protein</fullName>
    </submittedName>
</protein>
<keyword evidence="2" id="KW-0812">Transmembrane</keyword>
<name>A0A923LFQ1_9FIRM</name>
<keyword evidence="4" id="KW-1185">Reference proteome</keyword>
<feature type="transmembrane region" description="Helical" evidence="2">
    <location>
        <begin position="260"/>
        <end position="279"/>
    </location>
</feature>
<evidence type="ECO:0000313" key="4">
    <source>
        <dbReference type="Proteomes" id="UP000652477"/>
    </source>
</evidence>
<feature type="compositionally biased region" description="Basic and acidic residues" evidence="1">
    <location>
        <begin position="102"/>
        <end position="144"/>
    </location>
</feature>
<feature type="region of interest" description="Disordered" evidence="1">
    <location>
        <begin position="99"/>
        <end position="151"/>
    </location>
</feature>
<dbReference type="InterPro" id="IPR021338">
    <property type="entry name" value="DUF2953"/>
</dbReference>
<keyword evidence="2" id="KW-1133">Transmembrane helix</keyword>